<dbReference type="InterPro" id="IPR036010">
    <property type="entry name" value="2Fe-2S_ferredoxin-like_sf"/>
</dbReference>
<comment type="caution">
    <text evidence="8">The sequence shown here is derived from an EMBL/GenBank/DDBJ whole genome shotgun (WGS) entry which is preliminary data.</text>
</comment>
<dbReference type="GO" id="GO:0046872">
    <property type="term" value="F:metal ion binding"/>
    <property type="evidence" value="ECO:0007669"/>
    <property type="project" value="UniProtKB-KW"/>
</dbReference>
<evidence type="ECO:0000259" key="7">
    <source>
        <dbReference type="PROSITE" id="PS51085"/>
    </source>
</evidence>
<dbReference type="InterPro" id="IPR001055">
    <property type="entry name" value="Adrenodoxin-like"/>
</dbReference>
<dbReference type="AlphaFoldDB" id="A0A7Y0BS01"/>
<evidence type="ECO:0000313" key="9">
    <source>
        <dbReference type="Proteomes" id="UP000583556"/>
    </source>
</evidence>
<dbReference type="Proteomes" id="UP000583556">
    <property type="component" value="Unassembled WGS sequence"/>
</dbReference>
<dbReference type="RefSeq" id="WP_169494708.1">
    <property type="nucleotide sequence ID" value="NZ_JABBGM010000010.1"/>
</dbReference>
<dbReference type="GO" id="GO:0140647">
    <property type="term" value="P:P450-containing electron transport chain"/>
    <property type="evidence" value="ECO:0007669"/>
    <property type="project" value="InterPro"/>
</dbReference>
<dbReference type="PROSITE" id="PS00814">
    <property type="entry name" value="ADX"/>
    <property type="match status" value="1"/>
</dbReference>
<evidence type="ECO:0000313" key="8">
    <source>
        <dbReference type="EMBL" id="NML95505.1"/>
    </source>
</evidence>
<dbReference type="InterPro" id="IPR018298">
    <property type="entry name" value="Adrenodoxin_Fe-S_BS"/>
</dbReference>
<dbReference type="InterPro" id="IPR001041">
    <property type="entry name" value="2Fe-2S_ferredoxin-type"/>
</dbReference>
<evidence type="ECO:0000256" key="6">
    <source>
        <dbReference type="ARBA" id="ARBA00034078"/>
    </source>
</evidence>
<keyword evidence="9" id="KW-1185">Reference proteome</keyword>
<dbReference type="EMBL" id="JABBGM010000010">
    <property type="protein sequence ID" value="NML95505.1"/>
    <property type="molecule type" value="Genomic_DNA"/>
</dbReference>
<dbReference type="PANTHER" id="PTHR23426:SF65">
    <property type="entry name" value="FERREDOXIN-2, MITOCHONDRIAL"/>
    <property type="match status" value="1"/>
</dbReference>
<comment type="cofactor">
    <cofactor evidence="6">
        <name>[2Fe-2S] cluster</name>
        <dbReference type="ChEBI" id="CHEBI:190135"/>
    </cofactor>
</comment>
<evidence type="ECO:0000256" key="2">
    <source>
        <dbReference type="ARBA" id="ARBA00022714"/>
    </source>
</evidence>
<keyword evidence="3" id="KW-0479">Metal-binding</keyword>
<dbReference type="GO" id="GO:0051537">
    <property type="term" value="F:2 iron, 2 sulfur cluster binding"/>
    <property type="evidence" value="ECO:0007669"/>
    <property type="project" value="UniProtKB-KW"/>
</dbReference>
<dbReference type="PRINTS" id="PR00355">
    <property type="entry name" value="ADRENODOXIN"/>
</dbReference>
<gene>
    <name evidence="8" type="ORF">HHL27_17655</name>
</gene>
<keyword evidence="5" id="KW-0411">Iron-sulfur</keyword>
<sequence>MIEVDFVTSDGSRERLYGREGYTLMEVAVRAGIPGIRAECGGACACATCHVSVAPEWAERVGPPHLAEDMLLDSLDRTPTSRLACQVKLKAALNGLEVRVPE</sequence>
<dbReference type="PROSITE" id="PS51085">
    <property type="entry name" value="2FE2S_FER_2"/>
    <property type="match status" value="1"/>
</dbReference>
<accession>A0A7Y0BS01</accession>
<protein>
    <submittedName>
        <fullName evidence="8">(2Fe-2S)-binding protein</fullName>
    </submittedName>
</protein>
<keyword evidence="2" id="KW-0001">2Fe-2S</keyword>
<evidence type="ECO:0000256" key="5">
    <source>
        <dbReference type="ARBA" id="ARBA00023014"/>
    </source>
</evidence>
<comment type="similarity">
    <text evidence="1">Belongs to the adrenodoxin/putidaredoxin family.</text>
</comment>
<organism evidence="8 9">
    <name type="scientific">Novosphingobium olei</name>
    <dbReference type="NCBI Taxonomy" id="2728851"/>
    <lineage>
        <taxon>Bacteria</taxon>
        <taxon>Pseudomonadati</taxon>
        <taxon>Pseudomonadota</taxon>
        <taxon>Alphaproteobacteria</taxon>
        <taxon>Sphingomonadales</taxon>
        <taxon>Sphingomonadaceae</taxon>
        <taxon>Novosphingobium</taxon>
    </lineage>
</organism>
<name>A0A7Y0BS01_9SPHN</name>
<dbReference type="InterPro" id="IPR012675">
    <property type="entry name" value="Beta-grasp_dom_sf"/>
</dbReference>
<evidence type="ECO:0000256" key="3">
    <source>
        <dbReference type="ARBA" id="ARBA00022723"/>
    </source>
</evidence>
<dbReference type="Gene3D" id="3.10.20.30">
    <property type="match status" value="1"/>
</dbReference>
<feature type="domain" description="2Fe-2S ferredoxin-type" evidence="7">
    <location>
        <begin position="2"/>
        <end position="102"/>
    </location>
</feature>
<dbReference type="CDD" id="cd00207">
    <property type="entry name" value="fer2"/>
    <property type="match status" value="1"/>
</dbReference>
<keyword evidence="4" id="KW-0408">Iron</keyword>
<dbReference type="GO" id="GO:0005829">
    <property type="term" value="C:cytosol"/>
    <property type="evidence" value="ECO:0007669"/>
    <property type="project" value="TreeGrafter"/>
</dbReference>
<dbReference type="SUPFAM" id="SSF54292">
    <property type="entry name" value="2Fe-2S ferredoxin-like"/>
    <property type="match status" value="1"/>
</dbReference>
<proteinExistence type="inferred from homology"/>
<evidence type="ECO:0000256" key="1">
    <source>
        <dbReference type="ARBA" id="ARBA00010914"/>
    </source>
</evidence>
<reference evidence="8 9" key="1">
    <citation type="submission" date="2020-04" db="EMBL/GenBank/DDBJ databases">
        <title>Novosphingobium sp. TW-4 isolated from soil.</title>
        <authorList>
            <person name="Dahal R.H."/>
            <person name="Chaudhary D.K."/>
        </authorList>
    </citation>
    <scope>NUCLEOTIDE SEQUENCE [LARGE SCALE GENOMIC DNA]</scope>
    <source>
        <strain evidence="8 9">TW-4</strain>
    </source>
</reference>
<evidence type="ECO:0000256" key="4">
    <source>
        <dbReference type="ARBA" id="ARBA00023004"/>
    </source>
</evidence>
<dbReference type="GO" id="GO:0009055">
    <property type="term" value="F:electron transfer activity"/>
    <property type="evidence" value="ECO:0007669"/>
    <property type="project" value="TreeGrafter"/>
</dbReference>
<dbReference type="Pfam" id="PF00111">
    <property type="entry name" value="Fer2"/>
    <property type="match status" value="1"/>
</dbReference>
<dbReference type="PANTHER" id="PTHR23426">
    <property type="entry name" value="FERREDOXIN/ADRENODOXIN"/>
    <property type="match status" value="1"/>
</dbReference>